<dbReference type="InParanoid" id="A0A0C3NV55"/>
<dbReference type="Proteomes" id="UP000054217">
    <property type="component" value="Unassembled WGS sequence"/>
</dbReference>
<name>A0A0C3NV55_PISTI</name>
<evidence type="ECO:0000259" key="1">
    <source>
        <dbReference type="Pfam" id="PF24764"/>
    </source>
</evidence>
<dbReference type="OrthoDB" id="5946233at2759"/>
<evidence type="ECO:0000313" key="2">
    <source>
        <dbReference type="EMBL" id="KIN99290.1"/>
    </source>
</evidence>
<organism evidence="2 3">
    <name type="scientific">Pisolithus tinctorius Marx 270</name>
    <dbReference type="NCBI Taxonomy" id="870435"/>
    <lineage>
        <taxon>Eukaryota</taxon>
        <taxon>Fungi</taxon>
        <taxon>Dikarya</taxon>
        <taxon>Basidiomycota</taxon>
        <taxon>Agaricomycotina</taxon>
        <taxon>Agaricomycetes</taxon>
        <taxon>Agaricomycetidae</taxon>
        <taxon>Boletales</taxon>
        <taxon>Sclerodermatineae</taxon>
        <taxon>Pisolithaceae</taxon>
        <taxon>Pisolithus</taxon>
    </lineage>
</organism>
<feature type="domain" description="Integrase core" evidence="1">
    <location>
        <begin position="175"/>
        <end position="351"/>
    </location>
</feature>
<reference evidence="3" key="2">
    <citation type="submission" date="2015-01" db="EMBL/GenBank/DDBJ databases">
        <title>Evolutionary Origins and Diversification of the Mycorrhizal Mutualists.</title>
        <authorList>
            <consortium name="DOE Joint Genome Institute"/>
            <consortium name="Mycorrhizal Genomics Consortium"/>
            <person name="Kohler A."/>
            <person name="Kuo A."/>
            <person name="Nagy L.G."/>
            <person name="Floudas D."/>
            <person name="Copeland A."/>
            <person name="Barry K.W."/>
            <person name="Cichocki N."/>
            <person name="Veneault-Fourrey C."/>
            <person name="LaButti K."/>
            <person name="Lindquist E.A."/>
            <person name="Lipzen A."/>
            <person name="Lundell T."/>
            <person name="Morin E."/>
            <person name="Murat C."/>
            <person name="Riley R."/>
            <person name="Ohm R."/>
            <person name="Sun H."/>
            <person name="Tunlid A."/>
            <person name="Henrissat B."/>
            <person name="Grigoriev I.V."/>
            <person name="Hibbett D.S."/>
            <person name="Martin F."/>
        </authorList>
    </citation>
    <scope>NUCLEOTIDE SEQUENCE [LARGE SCALE GENOMIC DNA]</scope>
    <source>
        <strain evidence="3">Marx 270</strain>
    </source>
</reference>
<dbReference type="EMBL" id="KN832006">
    <property type="protein sequence ID" value="KIN99290.1"/>
    <property type="molecule type" value="Genomic_DNA"/>
</dbReference>
<sequence length="537" mass="62414">MIGDLSLRLNLSASQIATHLYKAGWDRPTARSLNIVSMPNQWKPNPPVELIELHVRRLWKACFNDCQILAELRKHIDLSQYGIGLTRFVAIRKSLGLVRTRQQAHTPETIRDAMIKLREMYPNAGTREMISLIFFEHDMSVSRSTMQSYFAMYEPHLVRHHKARRLQRRRFWAAGVNDIWAVDQHDKWLRFGLGLHTGIEPFSGRILWMKVWHSNRNPQLILSYYLETVTEFGFIPMVTQSDPGTENFGIANAQTMLRQLHDPALRGFVQHRWMRTKKNIMPEITWSQLRRRFTPGFETLLDEGLDEGWYDPDNTLQLMVFRWLFIPWLQRELDQYRDRVNNSRKRRDKNKVLPHGIPELIHTCAEDYGALDFKVMVDPKTIEDVRQLYIKADHPVFDLVPHALNAFIDECYIRLGSPSVQRNTIWAIYLDLLSLLRQQPDIVPIVEGATSDNEEQNDDVPLIDGLQDLIENDQYMGGLGNGMGLQEEHVRALQKLERDEEEVDGADDMEVLGAFLWVDRFSDVGSDDEASDVEASL</sequence>
<evidence type="ECO:0000313" key="3">
    <source>
        <dbReference type="Proteomes" id="UP000054217"/>
    </source>
</evidence>
<gene>
    <name evidence="2" type="ORF">M404DRAFT_30534</name>
</gene>
<dbReference type="STRING" id="870435.A0A0C3NV55"/>
<keyword evidence="3" id="KW-1185">Reference proteome</keyword>
<dbReference type="AlphaFoldDB" id="A0A0C3NV55"/>
<protein>
    <recommendedName>
        <fullName evidence="1">Integrase core domain-containing protein</fullName>
    </recommendedName>
</protein>
<dbReference type="PANTHER" id="PTHR46177">
    <property type="entry name" value="INTEGRASE CATALYTIC DOMAIN-CONTAINING PROTEIN"/>
    <property type="match status" value="1"/>
</dbReference>
<dbReference type="Pfam" id="PF24764">
    <property type="entry name" value="rva_4"/>
    <property type="match status" value="1"/>
</dbReference>
<reference evidence="2 3" key="1">
    <citation type="submission" date="2014-04" db="EMBL/GenBank/DDBJ databases">
        <authorList>
            <consortium name="DOE Joint Genome Institute"/>
            <person name="Kuo A."/>
            <person name="Kohler A."/>
            <person name="Costa M.D."/>
            <person name="Nagy L.G."/>
            <person name="Floudas D."/>
            <person name="Copeland A."/>
            <person name="Barry K.W."/>
            <person name="Cichocki N."/>
            <person name="Veneault-Fourrey C."/>
            <person name="LaButti K."/>
            <person name="Lindquist E.A."/>
            <person name="Lipzen A."/>
            <person name="Lundell T."/>
            <person name="Morin E."/>
            <person name="Murat C."/>
            <person name="Sun H."/>
            <person name="Tunlid A."/>
            <person name="Henrissat B."/>
            <person name="Grigoriev I.V."/>
            <person name="Hibbett D.S."/>
            <person name="Martin F."/>
            <person name="Nordberg H.P."/>
            <person name="Cantor M.N."/>
            <person name="Hua S.X."/>
        </authorList>
    </citation>
    <scope>NUCLEOTIDE SEQUENCE [LARGE SCALE GENOMIC DNA]</scope>
    <source>
        <strain evidence="2 3">Marx 270</strain>
    </source>
</reference>
<dbReference type="PANTHER" id="PTHR46177:SF1">
    <property type="entry name" value="INTEGRASE CATALYTIC DOMAIN-CONTAINING PROTEIN"/>
    <property type="match status" value="1"/>
</dbReference>
<proteinExistence type="predicted"/>
<accession>A0A0C3NV55</accession>
<dbReference type="HOGENOM" id="CLU_038374_0_1_1"/>
<dbReference type="InterPro" id="IPR058913">
    <property type="entry name" value="Integrase_dom_put"/>
</dbReference>